<evidence type="ECO:0000256" key="2">
    <source>
        <dbReference type="ARBA" id="ARBA00022448"/>
    </source>
</evidence>
<sequence>MRKIFLVFALLVIVIMVFGVEEITFWHTYSTNSGEYKLLTEKIIPEFEKLHPDIKVIETQVNYDDMRQRLIVSTATGELADVIRMDIIWVPQFGDIEVLLPLNKAFPDEFNKLKDQFLPGPLSTCYWKGNYYGLPLDTNTRVLLWNKKLFEEAGLDGPPETIEEFVKDIKLLTKDKDGDGQTDQWGYADYGLGPWNSIPWIYSFGGYILDPTNSKAEGYVNSKESIEALETFKELYYDGYIADTVVGGGGIGTFEGYAEGVYAMIIAGPWSWPIIKGQYPDAEINYALFPAGKGGSRSVVGGEDIVISAFSEHKEAAWEFAKYMTSYEVQKAFVEVSQMPVRKDLVEDPVIQNHPYFHTFMKQLETAVARSPHPAWNQINDIMDLAWQNAIVADYNSDFALWEAAMDIEEVLSEFK</sequence>
<evidence type="ECO:0008006" key="6">
    <source>
        <dbReference type="Google" id="ProtNLM"/>
    </source>
</evidence>
<evidence type="ECO:0000256" key="3">
    <source>
        <dbReference type="ARBA" id="ARBA00022729"/>
    </source>
</evidence>
<dbReference type="PANTHER" id="PTHR30061:SF50">
    <property type="entry name" value="MALTOSE_MALTODEXTRIN-BINDING PERIPLASMIC PROTEIN"/>
    <property type="match status" value="1"/>
</dbReference>
<dbReference type="GO" id="GO:0015768">
    <property type="term" value="P:maltose transport"/>
    <property type="evidence" value="ECO:0007669"/>
    <property type="project" value="TreeGrafter"/>
</dbReference>
<dbReference type="Gene3D" id="3.40.190.10">
    <property type="entry name" value="Periplasmic binding protein-like II"/>
    <property type="match status" value="2"/>
</dbReference>
<dbReference type="GO" id="GO:0055052">
    <property type="term" value="C:ATP-binding cassette (ABC) transporter complex, substrate-binding subunit-containing"/>
    <property type="evidence" value="ECO:0007669"/>
    <property type="project" value="TreeGrafter"/>
</dbReference>
<dbReference type="GO" id="GO:0042956">
    <property type="term" value="P:maltodextrin transmembrane transport"/>
    <property type="evidence" value="ECO:0007669"/>
    <property type="project" value="TreeGrafter"/>
</dbReference>
<reference evidence="4 5" key="1">
    <citation type="submission" date="2014-02" db="EMBL/GenBank/DDBJ databases">
        <title>Kosmotoga genome sequencing.</title>
        <authorList>
            <person name="Pollo S.M."/>
            <person name="Charchuk R."/>
            <person name="Nesbo C.L."/>
        </authorList>
    </citation>
    <scope>NUCLEOTIDE SEQUENCE [LARGE SCALE GENOMIC DNA]</scope>
    <source>
        <strain evidence="4 5">S304</strain>
    </source>
</reference>
<accession>A0A176K3H8</accession>
<dbReference type="RefSeq" id="WP_068345894.1">
    <property type="nucleotide sequence ID" value="NZ_JFHK01000003.1"/>
</dbReference>
<dbReference type="Proteomes" id="UP000077339">
    <property type="component" value="Unassembled WGS sequence"/>
</dbReference>
<proteinExistence type="inferred from homology"/>
<comment type="similarity">
    <text evidence="1">Belongs to the bacterial solute-binding protein 1 family.</text>
</comment>
<gene>
    <name evidence="4" type="ORF">AT15_05745</name>
</gene>
<dbReference type="EMBL" id="JFHK01000003">
    <property type="protein sequence ID" value="OAA31576.1"/>
    <property type="molecule type" value="Genomic_DNA"/>
</dbReference>
<dbReference type="InterPro" id="IPR006059">
    <property type="entry name" value="SBP"/>
</dbReference>
<comment type="caution">
    <text evidence="4">The sequence shown here is derived from an EMBL/GenBank/DDBJ whole genome shotgun (WGS) entry which is preliminary data.</text>
</comment>
<keyword evidence="3" id="KW-0732">Signal</keyword>
<evidence type="ECO:0000313" key="4">
    <source>
        <dbReference type="EMBL" id="OAA31576.1"/>
    </source>
</evidence>
<keyword evidence="5" id="KW-1185">Reference proteome</keyword>
<dbReference type="Pfam" id="PF01547">
    <property type="entry name" value="SBP_bac_1"/>
    <property type="match status" value="1"/>
</dbReference>
<dbReference type="SUPFAM" id="SSF53850">
    <property type="entry name" value="Periplasmic binding protein-like II"/>
    <property type="match status" value="1"/>
</dbReference>
<evidence type="ECO:0000256" key="1">
    <source>
        <dbReference type="ARBA" id="ARBA00008520"/>
    </source>
</evidence>
<dbReference type="STRING" id="1453497.AT15_05745"/>
<dbReference type="AlphaFoldDB" id="A0A176K3H8"/>
<dbReference type="PANTHER" id="PTHR30061">
    <property type="entry name" value="MALTOSE-BINDING PERIPLASMIC PROTEIN"/>
    <property type="match status" value="1"/>
</dbReference>
<protein>
    <recommendedName>
        <fullName evidence="6">ABC transporter substrate-binding protein</fullName>
    </recommendedName>
</protein>
<dbReference type="GO" id="GO:1901982">
    <property type="term" value="F:maltose binding"/>
    <property type="evidence" value="ECO:0007669"/>
    <property type="project" value="TreeGrafter"/>
</dbReference>
<dbReference type="PATRIC" id="fig|1453497.3.peg.1144"/>
<keyword evidence="2" id="KW-0813">Transport</keyword>
<organism evidence="4 5">
    <name type="scientific">Kosmotoga arenicorallina S304</name>
    <dbReference type="NCBI Taxonomy" id="1453497"/>
    <lineage>
        <taxon>Bacteria</taxon>
        <taxon>Thermotogati</taxon>
        <taxon>Thermotogota</taxon>
        <taxon>Thermotogae</taxon>
        <taxon>Kosmotogales</taxon>
        <taxon>Kosmotogaceae</taxon>
        <taxon>Kosmotoga</taxon>
    </lineage>
</organism>
<evidence type="ECO:0000313" key="5">
    <source>
        <dbReference type="Proteomes" id="UP000077339"/>
    </source>
</evidence>
<dbReference type="OrthoDB" id="9795467at2"/>
<name>A0A176K3H8_9BACT</name>